<feature type="compositionally biased region" description="Polar residues" evidence="1">
    <location>
        <begin position="1"/>
        <end position="11"/>
    </location>
</feature>
<gene>
    <name evidence="2" type="ORF">P7K49_025893</name>
</gene>
<sequence>MVQTRHGSHSNWALGATESGRKSRPPPARRLAHPAPAHSGAACRRNETRAALPEVTRAPTPDFCSNLAHSGSSPRTFASSLALGSTLAFSGGGRWGQGPVGGGPLPSLACVVSAGCRPHPLR</sequence>
<feature type="region of interest" description="Disordered" evidence="1">
    <location>
        <begin position="1"/>
        <end position="44"/>
    </location>
</feature>
<keyword evidence="3" id="KW-1185">Reference proteome</keyword>
<dbReference type="Proteomes" id="UP001266305">
    <property type="component" value="Unassembled WGS sequence"/>
</dbReference>
<name>A0ABQ9UIH0_SAGOE</name>
<proteinExistence type="predicted"/>
<protein>
    <submittedName>
        <fullName evidence="2">Uncharacterized protein</fullName>
    </submittedName>
</protein>
<evidence type="ECO:0000256" key="1">
    <source>
        <dbReference type="SAM" id="MobiDB-lite"/>
    </source>
</evidence>
<evidence type="ECO:0000313" key="2">
    <source>
        <dbReference type="EMBL" id="KAK2096859.1"/>
    </source>
</evidence>
<accession>A0ABQ9UIH0</accession>
<comment type="caution">
    <text evidence="2">The sequence shown here is derived from an EMBL/GenBank/DDBJ whole genome shotgun (WGS) entry which is preliminary data.</text>
</comment>
<organism evidence="2 3">
    <name type="scientific">Saguinus oedipus</name>
    <name type="common">Cotton-top tamarin</name>
    <name type="synonym">Oedipomidas oedipus</name>
    <dbReference type="NCBI Taxonomy" id="9490"/>
    <lineage>
        <taxon>Eukaryota</taxon>
        <taxon>Metazoa</taxon>
        <taxon>Chordata</taxon>
        <taxon>Craniata</taxon>
        <taxon>Vertebrata</taxon>
        <taxon>Euteleostomi</taxon>
        <taxon>Mammalia</taxon>
        <taxon>Eutheria</taxon>
        <taxon>Euarchontoglires</taxon>
        <taxon>Primates</taxon>
        <taxon>Haplorrhini</taxon>
        <taxon>Platyrrhini</taxon>
        <taxon>Cebidae</taxon>
        <taxon>Callitrichinae</taxon>
        <taxon>Saguinus</taxon>
    </lineage>
</organism>
<reference evidence="2 3" key="1">
    <citation type="submission" date="2023-05" db="EMBL/GenBank/DDBJ databases">
        <title>B98-5 Cell Line De Novo Hybrid Assembly: An Optical Mapping Approach.</title>
        <authorList>
            <person name="Kananen K."/>
            <person name="Auerbach J.A."/>
            <person name="Kautto E."/>
            <person name="Blachly J.S."/>
        </authorList>
    </citation>
    <scope>NUCLEOTIDE SEQUENCE [LARGE SCALE GENOMIC DNA]</scope>
    <source>
        <strain evidence="2">B95-8</strain>
        <tissue evidence="2">Cell line</tissue>
    </source>
</reference>
<dbReference type="EMBL" id="JASSZA010000012">
    <property type="protein sequence ID" value="KAK2096859.1"/>
    <property type="molecule type" value="Genomic_DNA"/>
</dbReference>
<evidence type="ECO:0000313" key="3">
    <source>
        <dbReference type="Proteomes" id="UP001266305"/>
    </source>
</evidence>